<name>A0AAN7VSF1_9PEZI</name>
<evidence type="ECO:0000313" key="3">
    <source>
        <dbReference type="Proteomes" id="UP001310594"/>
    </source>
</evidence>
<evidence type="ECO:0000256" key="1">
    <source>
        <dbReference type="SAM" id="MobiDB-lite"/>
    </source>
</evidence>
<feature type="compositionally biased region" description="Polar residues" evidence="1">
    <location>
        <begin position="85"/>
        <end position="94"/>
    </location>
</feature>
<proteinExistence type="predicted"/>
<sequence length="468" mass="51631">MASEASQRQAGVTAHVKTPRFFFADTYDSRRPSYASTTSKYSQSTPKPVGGATFATRTFDDGTTRGEHPIRFRSEPVRAQYSELQAETPANRNVNGLIGKSSRPRPATFEMPRAAPRPRQQGPPVAYERHQHQQSRTRSLSNSFKEGIQRLGSLTRRRSSIDKDSIKPVRNSMRGDECGLGGRMTAEESARFMLEAKVRQQKEQKVKARAEAQRQSQDEIKHSLPILAPKRELRHVQGTISTSTHGLEMVSQRKMRTLSGATDHMSVLGPLVDAGPQNTMLISQPQAEENHASAGSIYGVPVNQDMASEQQQGQTGHLRRINGAVWWQSLKASQSAKLVESATEPGDHKSDEPYGTMVGNGLNKIKRKPVSRPKEVLLPPCPKVDLSPLRTNKSNKRSTFAERVSAENIDDSGIGDMDFEDEDDGAAVLFPEQQATSAQRMRRGTSEDGSFSGDANDFEIDSTVIEAC</sequence>
<protein>
    <submittedName>
        <fullName evidence="2">Uncharacterized protein</fullName>
    </submittedName>
</protein>
<feature type="region of interest" description="Disordered" evidence="1">
    <location>
        <begin position="27"/>
        <end position="69"/>
    </location>
</feature>
<dbReference type="Proteomes" id="UP001310594">
    <property type="component" value="Unassembled WGS sequence"/>
</dbReference>
<gene>
    <name evidence="2" type="ORF">LTR97_005533</name>
</gene>
<organism evidence="2 3">
    <name type="scientific">Elasticomyces elasticus</name>
    <dbReference type="NCBI Taxonomy" id="574655"/>
    <lineage>
        <taxon>Eukaryota</taxon>
        <taxon>Fungi</taxon>
        <taxon>Dikarya</taxon>
        <taxon>Ascomycota</taxon>
        <taxon>Pezizomycotina</taxon>
        <taxon>Dothideomycetes</taxon>
        <taxon>Dothideomycetidae</taxon>
        <taxon>Mycosphaerellales</taxon>
        <taxon>Teratosphaeriaceae</taxon>
        <taxon>Elasticomyces</taxon>
    </lineage>
</organism>
<feature type="region of interest" description="Disordered" evidence="1">
    <location>
        <begin position="85"/>
        <end position="125"/>
    </location>
</feature>
<accession>A0AAN7VSF1</accession>
<feature type="region of interest" description="Disordered" evidence="1">
    <location>
        <begin position="341"/>
        <end position="362"/>
    </location>
</feature>
<feature type="compositionally biased region" description="Polar residues" evidence="1">
    <location>
        <begin position="34"/>
        <end position="46"/>
    </location>
</feature>
<reference evidence="2" key="1">
    <citation type="submission" date="2023-08" db="EMBL/GenBank/DDBJ databases">
        <title>Black Yeasts Isolated from many extreme environments.</title>
        <authorList>
            <person name="Coleine C."/>
            <person name="Stajich J.E."/>
            <person name="Selbmann L."/>
        </authorList>
    </citation>
    <scope>NUCLEOTIDE SEQUENCE</scope>
    <source>
        <strain evidence="2">CCFEE 5810</strain>
    </source>
</reference>
<feature type="region of interest" description="Disordered" evidence="1">
    <location>
        <begin position="432"/>
        <end position="460"/>
    </location>
</feature>
<feature type="compositionally biased region" description="Low complexity" evidence="1">
    <location>
        <begin position="112"/>
        <end position="124"/>
    </location>
</feature>
<dbReference type="EMBL" id="JAVRQU010000007">
    <property type="protein sequence ID" value="KAK5701014.1"/>
    <property type="molecule type" value="Genomic_DNA"/>
</dbReference>
<comment type="caution">
    <text evidence="2">The sequence shown here is derived from an EMBL/GenBank/DDBJ whole genome shotgun (WGS) entry which is preliminary data.</text>
</comment>
<evidence type="ECO:0000313" key="2">
    <source>
        <dbReference type="EMBL" id="KAK5701014.1"/>
    </source>
</evidence>
<feature type="compositionally biased region" description="Basic and acidic residues" evidence="1">
    <location>
        <begin position="58"/>
        <end position="69"/>
    </location>
</feature>
<dbReference type="AlphaFoldDB" id="A0AAN7VSF1"/>